<evidence type="ECO:0000313" key="1">
    <source>
        <dbReference type="EMBL" id="WEW57484.1"/>
    </source>
</evidence>
<dbReference type="AlphaFoldDB" id="A0AAF0DG20"/>
<reference evidence="1" key="1">
    <citation type="submission" date="2023-03" db="EMBL/GenBank/DDBJ databases">
        <title>Emydomyces testavorans Genome Sequence.</title>
        <authorList>
            <person name="Hoyer L."/>
        </authorList>
    </citation>
    <scope>NUCLEOTIDE SEQUENCE</scope>
    <source>
        <strain evidence="1">16-2883</strain>
    </source>
</reference>
<organism evidence="1 2">
    <name type="scientific">Emydomyces testavorans</name>
    <dbReference type="NCBI Taxonomy" id="2070801"/>
    <lineage>
        <taxon>Eukaryota</taxon>
        <taxon>Fungi</taxon>
        <taxon>Dikarya</taxon>
        <taxon>Ascomycota</taxon>
        <taxon>Pezizomycotina</taxon>
        <taxon>Eurotiomycetes</taxon>
        <taxon>Eurotiomycetidae</taxon>
        <taxon>Onygenales</taxon>
        <taxon>Nannizziopsiaceae</taxon>
        <taxon>Emydomyces</taxon>
    </lineage>
</organism>
<keyword evidence="2" id="KW-1185">Reference proteome</keyword>
<sequence>MSDRLSDSNVEFGQKDDTQRQFRYYADYLGSPEQQEHDLRGIGSRFASPTQRNQLSAVPHGQRGTITPGLLLQGLSHHRHQQHSQKEIPLSANRSYSNDRSNIDGCFRATLVDTEAQAHTSRSHHYNCDSKHPICRYANQLPSDEPWTHLYVAGKGTDEERTVQKRKL</sequence>
<dbReference type="Proteomes" id="UP001219355">
    <property type="component" value="Chromosome 2"/>
</dbReference>
<proteinExistence type="predicted"/>
<evidence type="ECO:0000313" key="2">
    <source>
        <dbReference type="Proteomes" id="UP001219355"/>
    </source>
</evidence>
<name>A0AAF0DG20_9EURO</name>
<protein>
    <submittedName>
        <fullName evidence="1">Uncharacterized protein</fullName>
    </submittedName>
</protein>
<accession>A0AAF0DG20</accession>
<gene>
    <name evidence="1" type="ORF">PRK78_002951</name>
</gene>
<dbReference type="EMBL" id="CP120628">
    <property type="protein sequence ID" value="WEW57484.1"/>
    <property type="molecule type" value="Genomic_DNA"/>
</dbReference>